<dbReference type="GO" id="GO:0003700">
    <property type="term" value="F:DNA-binding transcription factor activity"/>
    <property type="evidence" value="ECO:0007669"/>
    <property type="project" value="TreeGrafter"/>
</dbReference>
<dbReference type="Gene3D" id="3.40.50.2300">
    <property type="match status" value="2"/>
</dbReference>
<keyword evidence="2" id="KW-0238">DNA-binding</keyword>
<dbReference type="Pfam" id="PF00356">
    <property type="entry name" value="LacI"/>
    <property type="match status" value="1"/>
</dbReference>
<protein>
    <submittedName>
        <fullName evidence="5">LacI family transcription regulator</fullName>
    </submittedName>
</protein>
<dbReference type="AlphaFoldDB" id="A0A212LDW6"/>
<keyword evidence="1" id="KW-0805">Transcription regulation</keyword>
<dbReference type="PROSITE" id="PS00356">
    <property type="entry name" value="HTH_LACI_1"/>
    <property type="match status" value="1"/>
</dbReference>
<accession>A0A212LDW6</accession>
<evidence type="ECO:0000259" key="4">
    <source>
        <dbReference type="PROSITE" id="PS50932"/>
    </source>
</evidence>
<dbReference type="SUPFAM" id="SSF53822">
    <property type="entry name" value="Periplasmic binding protein-like I"/>
    <property type="match status" value="1"/>
</dbReference>
<evidence type="ECO:0000256" key="1">
    <source>
        <dbReference type="ARBA" id="ARBA00023015"/>
    </source>
</evidence>
<dbReference type="InterPro" id="IPR046335">
    <property type="entry name" value="LacI/GalR-like_sensor"/>
</dbReference>
<dbReference type="CDD" id="cd01392">
    <property type="entry name" value="HTH_LacI"/>
    <property type="match status" value="1"/>
</dbReference>
<reference evidence="5" key="1">
    <citation type="submission" date="2016-08" db="EMBL/GenBank/DDBJ databases">
        <authorList>
            <person name="Seilhamer J.J."/>
        </authorList>
    </citation>
    <scope>NUCLEOTIDE SEQUENCE</scope>
    <source>
        <strain evidence="5">86</strain>
    </source>
</reference>
<dbReference type="InterPro" id="IPR000843">
    <property type="entry name" value="HTH_LacI"/>
</dbReference>
<dbReference type="PROSITE" id="PS50932">
    <property type="entry name" value="HTH_LACI_2"/>
    <property type="match status" value="1"/>
</dbReference>
<dbReference type="Gene3D" id="1.10.260.40">
    <property type="entry name" value="lambda repressor-like DNA-binding domains"/>
    <property type="match status" value="1"/>
</dbReference>
<feature type="domain" description="HTH lacI-type" evidence="4">
    <location>
        <begin position="4"/>
        <end position="58"/>
    </location>
</feature>
<dbReference type="PANTHER" id="PTHR30146">
    <property type="entry name" value="LACI-RELATED TRANSCRIPTIONAL REPRESSOR"/>
    <property type="match status" value="1"/>
</dbReference>
<dbReference type="PANTHER" id="PTHR30146:SF109">
    <property type="entry name" value="HTH-TYPE TRANSCRIPTIONAL REGULATOR GALS"/>
    <property type="match status" value="1"/>
</dbReference>
<dbReference type="InterPro" id="IPR010982">
    <property type="entry name" value="Lambda_DNA-bd_dom_sf"/>
</dbReference>
<proteinExistence type="predicted"/>
<dbReference type="RefSeq" id="WP_288196119.1">
    <property type="nucleotide sequence ID" value="NZ_LT608334.1"/>
</dbReference>
<sequence length="340" mass="37429">MKRATIKDVAEAAGVSRAAVSKVLRNAYGLSDDMRTRVEAAMTALNYRPQTAARGLRGRTYTLGVVLPDMRNPFFPDIIDGVISTLRSSSYEPLIGFRPTAEATEKHAIDTMLDHKIDGFLMVAPRLEESYLTTVATSVPTVMIGRHDRDCGYDTVNNDDRAGARLAVEHLISLGHRDIAYFGLEPGSAAPNNSTTLRLVGYREAMTAHGLADSISVFEGTHFRGEHYDEEVARRILTRERRPTAVFCWTDLVAFTLMAEALRLGLRIPEDLSVIGYDNSRLAALPQLSLTSVDQSGHRLGSEAMKLLIERIEGRREERHFVLPPRLDVKGSTGPAPAPG</sequence>
<dbReference type="SUPFAM" id="SSF47413">
    <property type="entry name" value="lambda repressor-like DNA-binding domains"/>
    <property type="match status" value="1"/>
</dbReference>
<organism evidence="5">
    <name type="scientific">uncultured Pleomorphomonas sp</name>
    <dbReference type="NCBI Taxonomy" id="442121"/>
    <lineage>
        <taxon>Bacteria</taxon>
        <taxon>Pseudomonadati</taxon>
        <taxon>Pseudomonadota</taxon>
        <taxon>Alphaproteobacteria</taxon>
        <taxon>Hyphomicrobiales</taxon>
        <taxon>Pleomorphomonadaceae</taxon>
        <taxon>Pleomorphomonas</taxon>
        <taxon>environmental samples</taxon>
    </lineage>
</organism>
<keyword evidence="3" id="KW-0804">Transcription</keyword>
<name>A0A212LDW6_9HYPH</name>
<gene>
    <name evidence="5" type="ORF">KL86PLE_30221</name>
</gene>
<dbReference type="CDD" id="cd06267">
    <property type="entry name" value="PBP1_LacI_sugar_binding-like"/>
    <property type="match status" value="1"/>
</dbReference>
<evidence type="ECO:0000256" key="2">
    <source>
        <dbReference type="ARBA" id="ARBA00023125"/>
    </source>
</evidence>
<dbReference type="EMBL" id="FMJD01000007">
    <property type="protein sequence ID" value="SCM75774.1"/>
    <property type="molecule type" value="Genomic_DNA"/>
</dbReference>
<dbReference type="SMART" id="SM00354">
    <property type="entry name" value="HTH_LACI"/>
    <property type="match status" value="1"/>
</dbReference>
<dbReference type="InterPro" id="IPR028082">
    <property type="entry name" value="Peripla_BP_I"/>
</dbReference>
<evidence type="ECO:0000313" key="5">
    <source>
        <dbReference type="EMBL" id="SCM75774.1"/>
    </source>
</evidence>
<dbReference type="GO" id="GO:0000976">
    <property type="term" value="F:transcription cis-regulatory region binding"/>
    <property type="evidence" value="ECO:0007669"/>
    <property type="project" value="TreeGrafter"/>
</dbReference>
<evidence type="ECO:0000256" key="3">
    <source>
        <dbReference type="ARBA" id="ARBA00023163"/>
    </source>
</evidence>
<dbReference type="Pfam" id="PF13377">
    <property type="entry name" value="Peripla_BP_3"/>
    <property type="match status" value="1"/>
</dbReference>